<accession>A0A2T3FYI6</accession>
<dbReference type="Pfam" id="PF02687">
    <property type="entry name" value="FtsX"/>
    <property type="match status" value="1"/>
</dbReference>
<feature type="transmembrane region" description="Helical" evidence="6">
    <location>
        <begin position="154"/>
        <end position="177"/>
    </location>
</feature>
<dbReference type="GO" id="GO:0005886">
    <property type="term" value="C:plasma membrane"/>
    <property type="evidence" value="ECO:0007669"/>
    <property type="project" value="UniProtKB-SubCell"/>
</dbReference>
<feature type="transmembrane region" description="Helical" evidence="6">
    <location>
        <begin position="16"/>
        <end position="38"/>
    </location>
</feature>
<keyword evidence="3 6" id="KW-0812">Transmembrane</keyword>
<evidence type="ECO:0000256" key="4">
    <source>
        <dbReference type="ARBA" id="ARBA00022989"/>
    </source>
</evidence>
<evidence type="ECO:0000256" key="3">
    <source>
        <dbReference type="ARBA" id="ARBA00022692"/>
    </source>
</evidence>
<sequence>MLKFALEMLWTERKKAYGLIVSIVTTLSICLLFLHFIINPYLAKKVTYDDILDFSEPYCIMLMGLFILMVCVSLICYSCNYYMKLHAREIGMLKMAGFNQGKVVLYQLIQMIMLMVVSVIITCCLSLVTTPIFLTVVYRYCHIHQSIFYFNFKLFKMLGILVVCILVILIAMQINYINNNSLSSLIKDKYITTQKEDHRVFIIPDYIYILGYFLGLYAMYVGEELDAGFAIASCI</sequence>
<feature type="non-terminal residue" evidence="8">
    <location>
        <position position="235"/>
    </location>
</feature>
<proteinExistence type="predicted"/>
<evidence type="ECO:0000256" key="1">
    <source>
        <dbReference type="ARBA" id="ARBA00004651"/>
    </source>
</evidence>
<evidence type="ECO:0000259" key="7">
    <source>
        <dbReference type="Pfam" id="PF02687"/>
    </source>
</evidence>
<keyword evidence="2" id="KW-1003">Cell membrane</keyword>
<dbReference type="InterPro" id="IPR003838">
    <property type="entry name" value="ABC3_permease_C"/>
</dbReference>
<evidence type="ECO:0000313" key="9">
    <source>
        <dbReference type="Proteomes" id="UP000240974"/>
    </source>
</evidence>
<keyword evidence="4 6" id="KW-1133">Transmembrane helix</keyword>
<organism evidence="8 9">
    <name type="scientific">Faecalibacillus intestinalis</name>
    <dbReference type="NCBI Taxonomy" id="1982626"/>
    <lineage>
        <taxon>Bacteria</taxon>
        <taxon>Bacillati</taxon>
        <taxon>Bacillota</taxon>
        <taxon>Erysipelotrichia</taxon>
        <taxon>Erysipelotrichales</taxon>
        <taxon>Coprobacillaceae</taxon>
        <taxon>Faecalibacillus</taxon>
    </lineage>
</organism>
<protein>
    <recommendedName>
        <fullName evidence="7">ABC3 transporter permease C-terminal domain-containing protein</fullName>
    </recommendedName>
</protein>
<feature type="transmembrane region" description="Helical" evidence="6">
    <location>
        <begin position="58"/>
        <end position="83"/>
    </location>
</feature>
<dbReference type="EMBL" id="PYLQ01000012">
    <property type="protein sequence ID" value="PST40330.1"/>
    <property type="molecule type" value="Genomic_DNA"/>
</dbReference>
<name>A0A2T3FYI6_9FIRM</name>
<comment type="subcellular location">
    <subcellularLocation>
        <location evidence="1">Cell membrane</location>
        <topology evidence="1">Multi-pass membrane protein</topology>
    </subcellularLocation>
</comment>
<feature type="transmembrane region" description="Helical" evidence="6">
    <location>
        <begin position="198"/>
        <end position="220"/>
    </location>
</feature>
<evidence type="ECO:0000256" key="5">
    <source>
        <dbReference type="ARBA" id="ARBA00023136"/>
    </source>
</evidence>
<feature type="domain" description="ABC3 transporter permease C-terminal" evidence="7">
    <location>
        <begin position="62"/>
        <end position="172"/>
    </location>
</feature>
<feature type="transmembrane region" description="Helical" evidence="6">
    <location>
        <begin position="104"/>
        <end position="134"/>
    </location>
</feature>
<gene>
    <name evidence="8" type="ORF">C7U54_09270</name>
</gene>
<dbReference type="AlphaFoldDB" id="A0A2T3FYI6"/>
<comment type="caution">
    <text evidence="8">The sequence shown here is derived from an EMBL/GenBank/DDBJ whole genome shotgun (WGS) entry which is preliminary data.</text>
</comment>
<evidence type="ECO:0000256" key="6">
    <source>
        <dbReference type="SAM" id="Phobius"/>
    </source>
</evidence>
<evidence type="ECO:0000313" key="8">
    <source>
        <dbReference type="EMBL" id="PST40330.1"/>
    </source>
</evidence>
<evidence type="ECO:0000256" key="2">
    <source>
        <dbReference type="ARBA" id="ARBA00022475"/>
    </source>
</evidence>
<dbReference type="RefSeq" id="WP_146137625.1">
    <property type="nucleotide sequence ID" value="NZ_PYLQ01000012.1"/>
</dbReference>
<keyword evidence="5 6" id="KW-0472">Membrane</keyword>
<dbReference type="Proteomes" id="UP000240974">
    <property type="component" value="Unassembled WGS sequence"/>
</dbReference>
<keyword evidence="9" id="KW-1185">Reference proteome</keyword>
<reference evidence="8 9" key="1">
    <citation type="journal article" date="2019" name="Int. J. Syst. Evol. Microbiol.">
        <title>Faecalibacillus intestinalis gen. nov., sp. nov. and Faecalibacillus faecis sp. nov., isolated from human faeces.</title>
        <authorList>
            <person name="Seo B."/>
            <person name="Jeon K."/>
            <person name="Baek I."/>
            <person name="Lee Y.M."/>
            <person name="Baek K."/>
            <person name="Ko G."/>
        </authorList>
    </citation>
    <scope>NUCLEOTIDE SEQUENCE [LARGE SCALE GENOMIC DNA]</scope>
    <source>
        <strain evidence="8 9">SNUG30099</strain>
    </source>
</reference>